<dbReference type="InterPro" id="IPR027477">
    <property type="entry name" value="Succ_DH/fumarate_Rdtase_cat_sf"/>
</dbReference>
<dbReference type="EC" id="1.3.5.1" evidence="4"/>
<evidence type="ECO:0000256" key="11">
    <source>
        <dbReference type="ARBA" id="ARBA00023136"/>
    </source>
</evidence>
<dbReference type="OrthoDB" id="9806724at2"/>
<dbReference type="EMBL" id="VCEJ01000004">
    <property type="protein sequence ID" value="TLV00103.1"/>
    <property type="molecule type" value="Genomic_DNA"/>
</dbReference>
<dbReference type="NCBIfam" id="TIGR01811">
    <property type="entry name" value="sdhA_Bsu"/>
    <property type="match status" value="1"/>
</dbReference>
<dbReference type="GO" id="GO:0009055">
    <property type="term" value="F:electron transfer activity"/>
    <property type="evidence" value="ECO:0007669"/>
    <property type="project" value="TreeGrafter"/>
</dbReference>
<evidence type="ECO:0000256" key="10">
    <source>
        <dbReference type="ARBA" id="ARBA00023002"/>
    </source>
</evidence>
<dbReference type="InterPro" id="IPR003953">
    <property type="entry name" value="FAD-dep_OxRdtase_2_FAD-bd"/>
</dbReference>
<comment type="cofactor">
    <cofactor evidence="1">
        <name>FAD</name>
        <dbReference type="ChEBI" id="CHEBI:57692"/>
    </cofactor>
</comment>
<dbReference type="Pfam" id="PF00890">
    <property type="entry name" value="FAD_binding_2"/>
    <property type="match status" value="1"/>
</dbReference>
<keyword evidence="10" id="KW-0560">Oxidoreductase</keyword>
<dbReference type="GO" id="GO:0050660">
    <property type="term" value="F:flavin adenine dinucleotide binding"/>
    <property type="evidence" value="ECO:0007669"/>
    <property type="project" value="TreeGrafter"/>
</dbReference>
<evidence type="ECO:0000259" key="14">
    <source>
        <dbReference type="Pfam" id="PF00890"/>
    </source>
</evidence>
<dbReference type="SUPFAM" id="SSF56425">
    <property type="entry name" value="Succinate dehydrogenase/fumarate reductase flavoprotein, catalytic domain"/>
    <property type="match status" value="1"/>
</dbReference>
<keyword evidence="7" id="KW-0285">Flavoprotein</keyword>
<dbReference type="SUPFAM" id="SSF46977">
    <property type="entry name" value="Succinate dehydrogenase/fumarate reductase flavoprotein C-terminal domain"/>
    <property type="match status" value="1"/>
</dbReference>
<evidence type="ECO:0000256" key="1">
    <source>
        <dbReference type="ARBA" id="ARBA00001974"/>
    </source>
</evidence>
<comment type="similarity">
    <text evidence="3">Belongs to the FAD-dependent oxidoreductase 2 family. FRD/SDH subfamily.</text>
</comment>
<dbReference type="InterPro" id="IPR036188">
    <property type="entry name" value="FAD/NAD-bd_sf"/>
</dbReference>
<gene>
    <name evidence="16" type="ORF">FEN17_11365</name>
</gene>
<dbReference type="SUPFAM" id="SSF51905">
    <property type="entry name" value="FAD/NAD(P)-binding domain"/>
    <property type="match status" value="1"/>
</dbReference>
<evidence type="ECO:0000256" key="8">
    <source>
        <dbReference type="ARBA" id="ARBA00022827"/>
    </source>
</evidence>
<dbReference type="AlphaFoldDB" id="A0A5R9KUZ4"/>
<comment type="catalytic activity">
    <reaction evidence="12">
        <text>a quinone + succinate = fumarate + a quinol</text>
        <dbReference type="Rhea" id="RHEA:40523"/>
        <dbReference type="ChEBI" id="CHEBI:24646"/>
        <dbReference type="ChEBI" id="CHEBI:29806"/>
        <dbReference type="ChEBI" id="CHEBI:30031"/>
        <dbReference type="ChEBI" id="CHEBI:132124"/>
        <dbReference type="EC" id="1.3.5.1"/>
    </reaction>
</comment>
<evidence type="ECO:0000256" key="3">
    <source>
        <dbReference type="ARBA" id="ARBA00008040"/>
    </source>
</evidence>
<feature type="active site" description="Proton acceptor" evidence="13">
    <location>
        <position position="334"/>
    </location>
</feature>
<evidence type="ECO:0000256" key="6">
    <source>
        <dbReference type="ARBA" id="ARBA00022475"/>
    </source>
</evidence>
<name>A0A5R9KUZ4_9BACT</name>
<evidence type="ECO:0000256" key="13">
    <source>
        <dbReference type="PIRSR" id="PIRSR630664-50"/>
    </source>
</evidence>
<evidence type="ECO:0000313" key="16">
    <source>
        <dbReference type="EMBL" id="TLV00103.1"/>
    </source>
</evidence>
<evidence type="ECO:0000256" key="2">
    <source>
        <dbReference type="ARBA" id="ARBA00004413"/>
    </source>
</evidence>
<protein>
    <recommendedName>
        <fullName evidence="4">succinate dehydrogenase</fullName>
        <ecNumber evidence="4">1.3.5.1</ecNumber>
    </recommendedName>
</protein>
<dbReference type="FunFam" id="3.50.50.60:FF:000009">
    <property type="entry name" value="Succinate dehydrogenase flavoprotein subunit"/>
    <property type="match status" value="1"/>
</dbReference>
<evidence type="ECO:0000256" key="7">
    <source>
        <dbReference type="ARBA" id="ARBA00022630"/>
    </source>
</evidence>
<comment type="subcellular location">
    <subcellularLocation>
        <location evidence="2">Cell membrane</location>
        <topology evidence="2">Peripheral membrane protein</topology>
        <orientation evidence="2">Cytoplasmic side</orientation>
    </subcellularLocation>
</comment>
<evidence type="ECO:0000256" key="12">
    <source>
        <dbReference type="ARBA" id="ARBA00049220"/>
    </source>
</evidence>
<keyword evidence="8" id="KW-0274">FAD</keyword>
<dbReference type="PANTHER" id="PTHR11632">
    <property type="entry name" value="SUCCINATE DEHYDROGENASE 2 FLAVOPROTEIN SUBUNIT"/>
    <property type="match status" value="1"/>
</dbReference>
<evidence type="ECO:0000259" key="15">
    <source>
        <dbReference type="Pfam" id="PF02910"/>
    </source>
</evidence>
<reference evidence="16 17" key="1">
    <citation type="submission" date="2019-05" db="EMBL/GenBank/DDBJ databases">
        <authorList>
            <person name="Qu J.-H."/>
        </authorList>
    </citation>
    <scope>NUCLEOTIDE SEQUENCE [LARGE SCALE GENOMIC DNA]</scope>
    <source>
        <strain evidence="16 17">T17</strain>
    </source>
</reference>
<organism evidence="16 17">
    <name type="scientific">Dyadobacter luticola</name>
    <dbReference type="NCBI Taxonomy" id="1979387"/>
    <lineage>
        <taxon>Bacteria</taxon>
        <taxon>Pseudomonadati</taxon>
        <taxon>Bacteroidota</taxon>
        <taxon>Cytophagia</taxon>
        <taxon>Cytophagales</taxon>
        <taxon>Spirosomataceae</taxon>
        <taxon>Dyadobacter</taxon>
    </lineage>
</organism>
<evidence type="ECO:0000313" key="17">
    <source>
        <dbReference type="Proteomes" id="UP000306402"/>
    </source>
</evidence>
<proteinExistence type="inferred from homology"/>
<accession>A0A5R9KUZ4</accession>
<evidence type="ECO:0000256" key="4">
    <source>
        <dbReference type="ARBA" id="ARBA00012792"/>
    </source>
</evidence>
<dbReference type="Proteomes" id="UP000306402">
    <property type="component" value="Unassembled WGS sequence"/>
</dbReference>
<dbReference type="RefSeq" id="WP_138365485.1">
    <property type="nucleotide sequence ID" value="NZ_VCEJ01000004.1"/>
</dbReference>
<dbReference type="Gene3D" id="1.20.58.100">
    <property type="entry name" value="Fumarate reductase/succinate dehydrogenase flavoprotein-like, C-terminal domain"/>
    <property type="match status" value="1"/>
</dbReference>
<evidence type="ECO:0000256" key="9">
    <source>
        <dbReference type="ARBA" id="ARBA00022982"/>
    </source>
</evidence>
<keyword evidence="9" id="KW-0249">Electron transport</keyword>
<comment type="caution">
    <text evidence="16">The sequence shown here is derived from an EMBL/GenBank/DDBJ whole genome shotgun (WGS) entry which is preliminary data.</text>
</comment>
<dbReference type="Pfam" id="PF02910">
    <property type="entry name" value="Succ_DH_flav_C"/>
    <property type="match status" value="1"/>
</dbReference>
<feature type="domain" description="Fumarate reductase/succinate dehydrogenase flavoprotein-like C-terminal" evidence="15">
    <location>
        <begin position="528"/>
        <end position="661"/>
    </location>
</feature>
<dbReference type="NCBIfam" id="NF005749">
    <property type="entry name" value="PRK07573.1"/>
    <property type="match status" value="1"/>
</dbReference>
<dbReference type="FunFam" id="1.20.58.100:FF:000003">
    <property type="entry name" value="Succinate dehydrogenase flavoprotein subunit"/>
    <property type="match status" value="1"/>
</dbReference>
<dbReference type="InterPro" id="IPR011280">
    <property type="entry name" value="Succ_DH/Fum_Rdt_flav_su"/>
</dbReference>
<dbReference type="Gene3D" id="3.90.700.10">
    <property type="entry name" value="Succinate dehydrogenase/fumarate reductase flavoprotein, catalytic domain"/>
    <property type="match status" value="1"/>
</dbReference>
<dbReference type="InterPro" id="IPR030664">
    <property type="entry name" value="SdhA/FrdA/AprA"/>
</dbReference>
<sequence length="662" mass="73712">MATSSRLDAKIPQGPLETKWSKYRSSVPLVNPANKRSLEIIVVGTGLAGASAAATLAELGYKVKAFCFQDSPRRAHSIAAQGGINAAKNYQNDGDSIYRLFYDTIKGGDYRAREGNVHRLAEVSGNIIDQCVAAGVPFAREYGGLLSNRSFGGTQVQRTFYAAGQTGQQLLLGAYSGLQRQVGMGTVKMYNRHEMLDIVNIDGKCRGIIARNLITGELERHGAHAVLLCTGGYGNVFYLSTNAMGSNVTAAWKAHKKGAFFGNPCFTQIHPTCIPVSGEHQSKLTLMSESLRNDGRIWVPKAKNDNRPGNEIPEEERDYYLERRYPAFGNLVPRDIASRAAKERCDAGYGVGTSKLAVYLDFAAAVERYGRGEANKNNIHNASDADIISWGKAVVKEKYGNLFDMYKQITGEDPYEVPMRIYPAVHYTMGGLWVDYNLMTTVPGLYSLGEANFSDHGANRLGASALMQGLADGYFVIPYTIGAYLASEIRTGKISTDHEAFVTAEREVKERIEKLLTIQGKTSPEVFHRRLGKIMWDKCGMARNEQGLKEAILEIRQLRKDFWSDVKVMGNATYFNPELDKANRVADFIELGELMCIDALTRNESCGGHFREEYQTEEGEAMRDDENFMFVSAWEHKGVEEWELHKEELVYENIKIAQRSYK</sequence>
<keyword evidence="6" id="KW-1003">Cell membrane</keyword>
<dbReference type="GO" id="GO:0009061">
    <property type="term" value="P:anaerobic respiration"/>
    <property type="evidence" value="ECO:0007669"/>
    <property type="project" value="TreeGrafter"/>
</dbReference>
<dbReference type="Gene3D" id="3.50.50.60">
    <property type="entry name" value="FAD/NAD(P)-binding domain"/>
    <property type="match status" value="2"/>
</dbReference>
<dbReference type="GO" id="GO:0005886">
    <property type="term" value="C:plasma membrane"/>
    <property type="evidence" value="ECO:0007669"/>
    <property type="project" value="UniProtKB-SubCell"/>
</dbReference>
<dbReference type="InterPro" id="IPR037099">
    <property type="entry name" value="Fum_R/Succ_DH_flav-like_C_sf"/>
</dbReference>
<evidence type="ECO:0000256" key="5">
    <source>
        <dbReference type="ARBA" id="ARBA00022448"/>
    </source>
</evidence>
<feature type="domain" description="FAD-dependent oxidoreductase 2 FAD-binding" evidence="14">
    <location>
        <begin position="40"/>
        <end position="466"/>
    </location>
</feature>
<keyword evidence="11" id="KW-0472">Membrane</keyword>
<dbReference type="PRINTS" id="PR00368">
    <property type="entry name" value="FADPNR"/>
</dbReference>
<dbReference type="PANTHER" id="PTHR11632:SF53">
    <property type="entry name" value="SUCCINATE DEHYDROGENASE FLAVOPROTEIN SUBUNIT"/>
    <property type="match status" value="1"/>
</dbReference>
<dbReference type="GO" id="GO:0008177">
    <property type="term" value="F:succinate dehydrogenase (quinone) activity"/>
    <property type="evidence" value="ECO:0007669"/>
    <property type="project" value="UniProtKB-EC"/>
</dbReference>
<keyword evidence="17" id="KW-1185">Reference proteome</keyword>
<dbReference type="InterPro" id="IPR015939">
    <property type="entry name" value="Fum_Rdtase/Succ_DH_flav-like_C"/>
</dbReference>
<keyword evidence="5" id="KW-0813">Transport</keyword>